<gene>
    <name evidence="1" type="ORF">NPIL_94081</name>
</gene>
<comment type="caution">
    <text evidence="1">The sequence shown here is derived from an EMBL/GenBank/DDBJ whole genome shotgun (WGS) entry which is preliminary data.</text>
</comment>
<evidence type="ECO:0000313" key="1">
    <source>
        <dbReference type="EMBL" id="GFU04125.1"/>
    </source>
</evidence>
<proteinExistence type="predicted"/>
<organism evidence="1 2">
    <name type="scientific">Nephila pilipes</name>
    <name type="common">Giant wood spider</name>
    <name type="synonym">Nephila maculata</name>
    <dbReference type="NCBI Taxonomy" id="299642"/>
    <lineage>
        <taxon>Eukaryota</taxon>
        <taxon>Metazoa</taxon>
        <taxon>Ecdysozoa</taxon>
        <taxon>Arthropoda</taxon>
        <taxon>Chelicerata</taxon>
        <taxon>Arachnida</taxon>
        <taxon>Araneae</taxon>
        <taxon>Araneomorphae</taxon>
        <taxon>Entelegynae</taxon>
        <taxon>Araneoidea</taxon>
        <taxon>Nephilidae</taxon>
        <taxon>Nephila</taxon>
    </lineage>
</organism>
<accession>A0A8X6UDR8</accession>
<sequence>MLRMVQSFNGFRDDVVSSGIALINDSPSRYLPFRISRSIRQISGNEYLTSLIRHDCGHSLLLIFRWKGGDAGLSMCFFCKPGSRKLGFTFARHLFRCTITRGAASLNSISLATWHRCELERHGTRDKPSASLSGLT</sequence>
<keyword evidence="2" id="KW-1185">Reference proteome</keyword>
<dbReference type="Proteomes" id="UP000887013">
    <property type="component" value="Unassembled WGS sequence"/>
</dbReference>
<dbReference type="EMBL" id="BMAW01027792">
    <property type="protein sequence ID" value="GFU04125.1"/>
    <property type="molecule type" value="Genomic_DNA"/>
</dbReference>
<evidence type="ECO:0000313" key="2">
    <source>
        <dbReference type="Proteomes" id="UP000887013"/>
    </source>
</evidence>
<name>A0A8X6UDR8_NEPPI</name>
<reference evidence="1" key="1">
    <citation type="submission" date="2020-08" db="EMBL/GenBank/DDBJ databases">
        <title>Multicomponent nature underlies the extraordinary mechanical properties of spider dragline silk.</title>
        <authorList>
            <person name="Kono N."/>
            <person name="Nakamura H."/>
            <person name="Mori M."/>
            <person name="Yoshida Y."/>
            <person name="Ohtoshi R."/>
            <person name="Malay A.D."/>
            <person name="Moran D.A.P."/>
            <person name="Tomita M."/>
            <person name="Numata K."/>
            <person name="Arakawa K."/>
        </authorList>
    </citation>
    <scope>NUCLEOTIDE SEQUENCE</scope>
</reference>
<dbReference type="AlphaFoldDB" id="A0A8X6UDR8"/>
<protein>
    <submittedName>
        <fullName evidence="1">Uncharacterized protein</fullName>
    </submittedName>
</protein>